<gene>
    <name evidence="1" type="ORF">Z960_p0175</name>
</gene>
<organism evidence="1 2">
    <name type="scientific">Clostridium haemolyticum NCTC 9693</name>
    <dbReference type="NCBI Taxonomy" id="1443114"/>
    <lineage>
        <taxon>Bacteria</taxon>
        <taxon>Bacillati</taxon>
        <taxon>Bacillota</taxon>
        <taxon>Clostridia</taxon>
        <taxon>Eubacteriales</taxon>
        <taxon>Clostridiaceae</taxon>
        <taxon>Clostridium</taxon>
    </lineage>
</organism>
<evidence type="ECO:0000313" key="2">
    <source>
        <dbReference type="Proteomes" id="UP000027937"/>
    </source>
</evidence>
<sequence>MASYTNYKVDNQKYSQTKDIFKKNAKVNNTVENMSKNEKMRYKIKLWTTFYRLNMHRFVESYFQIELHLFQKIILYLMHINTVFMLVASRGISKSFTIAIYCCARSVLYPNSKIILASGTKGQAKLIITEKIEKELMQYPNLAREIKQIKSSSNEATVVFQNGSTITAVPSTQNARGYRGNCIILEEFRMIDKKILESVLLPMLNVFRQPPYLKKEEYKHLTEENVEIYISSAWYKGSHWMWGAMQSTRDLMLKGKDACFMALDYLLAIHHGLLSKKRIEKEKMKSDFDSILFLMEYENVMYGQNENALFKLDDIQKNRILKKAFYPVNNFDYSSNKKKQKKEGLKSGEIRIIGVDCALMGGTENDATVFTCMRLIPSGDRYIRKIPYIETMEGQHSQNQAIRLKQLFNDFQASYVAIDCHGNGMAIYDECVKVLYDEERDIEYDAWCSYNDEEMKKRALSPNPLPVVFSIKAGQRLNHELATALRTDLQQGNIELLINELEAKDMLSEKKEYEKLPPEEKSKILTPFLQTTALLNELVNLEFDIVGGYIKVKEKSGKRKDRYSSIAFANYLGRLLEKELYDEDEEDDDPLVYYI</sequence>
<proteinExistence type="predicted"/>
<keyword evidence="2" id="KW-1185">Reference proteome</keyword>
<dbReference type="EMBL" id="JENX01000125">
    <property type="protein sequence ID" value="KEI14167.1"/>
    <property type="molecule type" value="Genomic_DNA"/>
</dbReference>
<dbReference type="Pfam" id="PF03237">
    <property type="entry name" value="Terminase_6N"/>
    <property type="match status" value="1"/>
</dbReference>
<dbReference type="RefSeq" id="WP_039230813.1">
    <property type="nucleotide sequence ID" value="NZ_CM003349.1"/>
</dbReference>
<evidence type="ECO:0000313" key="1">
    <source>
        <dbReference type="EMBL" id="KEI14167.1"/>
    </source>
</evidence>
<accession>A0ABR4TB81</accession>
<dbReference type="Gene3D" id="3.40.50.300">
    <property type="entry name" value="P-loop containing nucleotide triphosphate hydrolases"/>
    <property type="match status" value="1"/>
</dbReference>
<geneLocation type="plasmid" evidence="1 2">
    <name>p1Ch9693</name>
</geneLocation>
<reference evidence="2" key="1">
    <citation type="journal article" date="2014" name="PLoS ONE">
        <title>Plasmidome interchange between Clostridium botulinum, Clostridium novyi and Clostridium haemolyticum converts strains of independent lineages into distinctly different pathogens.</title>
        <authorList>
            <person name="Skarin H."/>
            <person name="Segerman B."/>
        </authorList>
    </citation>
    <scope>NUCLEOTIDE SEQUENCE [LARGE SCALE GENOMIC DNA]</scope>
    <source>
        <strain evidence="2">NCTC 9693</strain>
    </source>
</reference>
<keyword evidence="1" id="KW-0614">Plasmid</keyword>
<comment type="caution">
    <text evidence="1">The sequence shown here is derived from an EMBL/GenBank/DDBJ whole genome shotgun (WGS) entry which is preliminary data.</text>
</comment>
<dbReference type="Proteomes" id="UP000027937">
    <property type="component" value="Plasmid p1Ch9693"/>
</dbReference>
<protein>
    <submittedName>
        <fullName evidence="1">Prophage terminase, ATP subunit</fullName>
    </submittedName>
</protein>
<dbReference type="Gene3D" id="3.30.420.240">
    <property type="match status" value="1"/>
</dbReference>
<name>A0ABR4TB81_CLOHA</name>
<dbReference type="InterPro" id="IPR027417">
    <property type="entry name" value="P-loop_NTPase"/>
</dbReference>